<dbReference type="Gene3D" id="3.40.640.10">
    <property type="entry name" value="Type I PLP-dependent aspartate aminotransferase-like (Major domain)"/>
    <property type="match status" value="1"/>
</dbReference>
<evidence type="ECO:0000256" key="6">
    <source>
        <dbReference type="ARBA" id="ARBA00022737"/>
    </source>
</evidence>
<dbReference type="RefSeq" id="XP_024499350.1">
    <property type="nucleotide sequence ID" value="XM_024653951.1"/>
</dbReference>
<dbReference type="Proteomes" id="UP000035682">
    <property type="component" value="Unplaced"/>
</dbReference>
<feature type="modified residue" description="N6-(pyridoxal phosphate)lysine" evidence="17">
    <location>
        <position position="344"/>
    </location>
</feature>
<evidence type="ECO:0000256" key="8">
    <source>
        <dbReference type="ARBA" id="ARBA00022898"/>
    </source>
</evidence>
<evidence type="ECO:0000256" key="10">
    <source>
        <dbReference type="ARBA" id="ARBA00022989"/>
    </source>
</evidence>
<comment type="pathway">
    <text evidence="4">Sphingolipid metabolism.</text>
</comment>
<evidence type="ECO:0000256" key="2">
    <source>
        <dbReference type="ARBA" id="ARBA00004389"/>
    </source>
</evidence>
<comment type="subcellular location">
    <subcellularLocation>
        <location evidence="2">Endoplasmic reticulum membrane</location>
        <topology evidence="2">Single-pass membrane protein</topology>
    </subcellularLocation>
</comment>
<keyword evidence="5 19" id="KW-0812">Transmembrane</keyword>
<evidence type="ECO:0000256" key="14">
    <source>
        <dbReference type="ARBA" id="ARBA00038302"/>
    </source>
</evidence>
<feature type="compositionally biased region" description="Pro residues" evidence="18">
    <location>
        <begin position="806"/>
        <end position="815"/>
    </location>
</feature>
<evidence type="ECO:0000313" key="23">
    <source>
        <dbReference type="WBParaSite" id="SRAE_X000188000.1"/>
    </source>
</evidence>
<keyword evidence="13 21" id="KW-0456">Lyase</keyword>
<sequence length="901" mass="98184">MSVVDSVLLNIKDITKQVDVFLEPYGKFKLLMIGSVTGYLLCYIDKILESDKSLTYRVKNKFFKLIRRIPFIKKKIKSELLLIEKDLIKSIHKDDTTNVYVSEIPDKGKTKSEIIQFLDNYTKFETPQYLDGKVSGAVFSDECNKEEIECYKTIIEKFAWSNPLWPKLFPGIRKMESEIIRMCCNLMNGDDETCGSMSTGGSMSILLACLAYRNKALDNGIQFPELVAPTSAHAAFMKGAELFRMKLVLIPLDPVTYKVDLKKMKQSINKNTAMLVGSVPNFPFGSVDDIEEIGRLGLKYNIPVHVDACCGGFILPFVDENIYNIPKWDFRVPGITSITADTHKYGLSPKGSSVVLYKNKSYIHYQYFCETDWQGGIYASPTMEGSRSGLNIALTWTTLFYYGKDKYENVSKKIIETTRKIKNGLSKIPELKLQGDCDICIVSMTSSIIDIHKFVSIMEKKGWHLSSLQYPSGCHLMVTLNHTKDNIADEFIKACHDSVNEIKKNNDSKLEGTAALYGMAQKIPDRSLVKEFAYIYLDTCLIMKVAYKEAAFLACVSSTVCLILTAIFLPIIHTNIQRKNSNILAHVELCKMKSKDIWKQIMVIDKNPIIRKRASGYTNNYESVNTPYTASSGVGNACCACTQGPPGNRGAQGKPGKPGIDGNPGRNGLNGRDGVYLPAPPAGTNACQKCPPGPPGAPGIPGPKGPRGPPGNPGKAGRMGENSRPGPPGPMGMRGEPGPPGPKGPRGDRGKVLNGAPPGPPGPTGRVGPRGPPGGRGHDGKPGIGGTVGIRGQVGDRGNPGSIGLPGPPGPPGDPGNPGSCSHCDGNRPQIPSPKQESIMPVVTRNNIPSPVPIPPPQMEEPMNALPSSKEHIPSTLPNSQSEVEVLPSQSRTQGEYLWFN</sequence>
<dbReference type="InterPro" id="IPR015421">
    <property type="entry name" value="PyrdxlP-dep_Trfase_major"/>
</dbReference>
<feature type="region of interest" description="Disordered" evidence="18">
    <location>
        <begin position="646"/>
        <end position="901"/>
    </location>
</feature>
<keyword evidence="9" id="KW-0746">Sphingolipid metabolism</keyword>
<name>A0A090KRY1_STRRB</name>
<dbReference type="FunFam" id="3.40.640.10:FF:000020">
    <property type="entry name" value="sphingosine-1-phosphate lyase 1"/>
    <property type="match status" value="1"/>
</dbReference>
<dbReference type="GeneID" id="36384951"/>
<comment type="similarity">
    <text evidence="14">Belongs to the group II decarboxylase family. Sphingosine-1-phosphate lyase subfamily.</text>
</comment>
<dbReference type="InterPro" id="IPR002129">
    <property type="entry name" value="PyrdxlP-dep_de-COase"/>
</dbReference>
<dbReference type="WormBase" id="SRAE_X000188000">
    <property type="protein sequence ID" value="SRP04001"/>
    <property type="gene ID" value="WBGene00267457"/>
</dbReference>
<evidence type="ECO:0000256" key="18">
    <source>
        <dbReference type="SAM" id="MobiDB-lite"/>
    </source>
</evidence>
<dbReference type="InterPro" id="IPR002486">
    <property type="entry name" value="Col_cuticle_N"/>
</dbReference>
<keyword evidence="22" id="KW-1185">Reference proteome</keyword>
<feature type="domain" description="Nematode cuticle collagen N-terminal" evidence="20">
    <location>
        <begin position="549"/>
        <end position="601"/>
    </location>
</feature>
<dbReference type="Pfam" id="PF01484">
    <property type="entry name" value="Col_cuticle_N"/>
    <property type="match status" value="1"/>
</dbReference>
<evidence type="ECO:0000256" key="16">
    <source>
        <dbReference type="ARBA" id="ARBA00042568"/>
    </source>
</evidence>
<feature type="compositionally biased region" description="Pro residues" evidence="18">
    <location>
        <begin position="850"/>
        <end position="859"/>
    </location>
</feature>
<dbReference type="Gene3D" id="3.90.1150.10">
    <property type="entry name" value="Aspartate Aminotransferase, domain 1"/>
    <property type="match status" value="1"/>
</dbReference>
<dbReference type="EMBL" id="LN609397">
    <property type="protein sequence ID" value="CEF60140.1"/>
    <property type="molecule type" value="Genomic_DNA"/>
</dbReference>
<feature type="compositionally biased region" description="Polar residues" evidence="18">
    <location>
        <begin position="876"/>
        <end position="894"/>
    </location>
</feature>
<dbReference type="InterPro" id="IPR008160">
    <property type="entry name" value="Collagen"/>
</dbReference>
<dbReference type="Pfam" id="PF00282">
    <property type="entry name" value="Pyridoxal_deC"/>
    <property type="match status" value="1"/>
</dbReference>
<evidence type="ECO:0000256" key="12">
    <source>
        <dbReference type="ARBA" id="ARBA00023136"/>
    </source>
</evidence>
<evidence type="ECO:0000256" key="11">
    <source>
        <dbReference type="ARBA" id="ARBA00023098"/>
    </source>
</evidence>
<protein>
    <recommendedName>
        <fullName evidence="15">sphinganine-1-phosphate aldolase</fullName>
        <ecNumber evidence="15">4.1.2.27</ecNumber>
    </recommendedName>
    <alternativeName>
        <fullName evidence="16">Sphingosine-1-phosphate aldolase</fullName>
    </alternativeName>
</protein>
<reference evidence="22" key="1">
    <citation type="submission" date="2014-09" db="EMBL/GenBank/DDBJ databases">
        <authorList>
            <person name="Martin A.A."/>
        </authorList>
    </citation>
    <scope>NUCLEOTIDE SEQUENCE</scope>
    <source>
        <strain evidence="22">ED321</strain>
    </source>
</reference>
<proteinExistence type="inferred from homology"/>
<comment type="pathway">
    <text evidence="3">Lipid metabolism; sphingolipid metabolism.</text>
</comment>
<dbReference type="FunFam" id="6.10.140.2150:FF:000001">
    <property type="entry name" value="Sphingosine-1-phosphate lyase 1"/>
    <property type="match status" value="1"/>
</dbReference>
<evidence type="ECO:0000256" key="19">
    <source>
        <dbReference type="SAM" id="Phobius"/>
    </source>
</evidence>
<evidence type="ECO:0000313" key="21">
    <source>
        <dbReference type="EMBL" id="CEF60140.1"/>
    </source>
</evidence>
<dbReference type="OrthoDB" id="10254570at2759"/>
<dbReference type="GO" id="GO:0030149">
    <property type="term" value="P:sphingolipid catabolic process"/>
    <property type="evidence" value="ECO:0007669"/>
    <property type="project" value="TreeGrafter"/>
</dbReference>
<keyword evidence="12 19" id="KW-0472">Membrane</keyword>
<evidence type="ECO:0000313" key="24">
    <source>
        <dbReference type="WormBase" id="SRAE_X000188000"/>
    </source>
</evidence>
<accession>A0A090KRY1</accession>
<dbReference type="InterPro" id="IPR050477">
    <property type="entry name" value="GrpII_AminoAcid_Decarb"/>
</dbReference>
<evidence type="ECO:0000313" key="22">
    <source>
        <dbReference type="Proteomes" id="UP000035682"/>
    </source>
</evidence>
<keyword evidence="6" id="KW-0677">Repeat</keyword>
<dbReference type="Pfam" id="PF01391">
    <property type="entry name" value="Collagen"/>
    <property type="match status" value="1"/>
</dbReference>
<reference evidence="23" key="3">
    <citation type="submission" date="2020-12" db="UniProtKB">
        <authorList>
            <consortium name="WormBaseParasite"/>
        </authorList>
    </citation>
    <scope>IDENTIFICATION</scope>
</reference>
<keyword evidence="7" id="KW-0256">Endoplasmic reticulum</keyword>
<evidence type="ECO:0000256" key="9">
    <source>
        <dbReference type="ARBA" id="ARBA00022919"/>
    </source>
</evidence>
<evidence type="ECO:0000256" key="3">
    <source>
        <dbReference type="ARBA" id="ARBA00004760"/>
    </source>
</evidence>
<evidence type="ECO:0000256" key="7">
    <source>
        <dbReference type="ARBA" id="ARBA00022824"/>
    </source>
</evidence>
<dbReference type="SUPFAM" id="SSF53383">
    <property type="entry name" value="PLP-dependent transferases"/>
    <property type="match status" value="1"/>
</dbReference>
<reference evidence="21" key="2">
    <citation type="submission" date="2014-09" db="EMBL/GenBank/DDBJ databases">
        <authorList>
            <person name="Aslett A.Martin."/>
        </authorList>
    </citation>
    <scope>NUCLEOTIDE SEQUENCE</scope>
    <source>
        <strain evidence="21">ED321 Heterogonic</strain>
    </source>
</reference>
<feature type="compositionally biased region" description="Pro residues" evidence="18">
    <location>
        <begin position="691"/>
        <end position="712"/>
    </location>
</feature>
<gene>
    <name evidence="21 23 24" type="ORF">SRAE_X000188000</name>
</gene>
<dbReference type="CTD" id="36384951"/>
<dbReference type="WBParaSite" id="SRAE_X000188000.1">
    <property type="protein sequence ID" value="SRAE_X000188000.1"/>
    <property type="gene ID" value="WBGene00267457"/>
</dbReference>
<evidence type="ECO:0000259" key="20">
    <source>
        <dbReference type="SMART" id="SM01088"/>
    </source>
</evidence>
<evidence type="ECO:0000256" key="4">
    <source>
        <dbReference type="ARBA" id="ARBA00004991"/>
    </source>
</evidence>
<comment type="cofactor">
    <cofactor evidence="1 17">
        <name>pyridoxal 5'-phosphate</name>
        <dbReference type="ChEBI" id="CHEBI:597326"/>
    </cofactor>
</comment>
<evidence type="ECO:0000256" key="1">
    <source>
        <dbReference type="ARBA" id="ARBA00001933"/>
    </source>
</evidence>
<dbReference type="PANTHER" id="PTHR42735">
    <property type="match status" value="1"/>
</dbReference>
<organism evidence="21">
    <name type="scientific">Strongyloides ratti</name>
    <name type="common">Parasitic roundworm</name>
    <dbReference type="NCBI Taxonomy" id="34506"/>
    <lineage>
        <taxon>Eukaryota</taxon>
        <taxon>Metazoa</taxon>
        <taxon>Ecdysozoa</taxon>
        <taxon>Nematoda</taxon>
        <taxon>Chromadorea</taxon>
        <taxon>Rhabditida</taxon>
        <taxon>Tylenchina</taxon>
        <taxon>Panagrolaimomorpha</taxon>
        <taxon>Strongyloidoidea</taxon>
        <taxon>Strongyloididae</taxon>
        <taxon>Strongyloides</taxon>
    </lineage>
</organism>
<dbReference type="EC" id="4.1.2.27" evidence="15"/>
<evidence type="ECO:0000256" key="17">
    <source>
        <dbReference type="PIRSR" id="PIRSR602129-50"/>
    </source>
</evidence>
<dbReference type="PANTHER" id="PTHR42735:SF15">
    <property type="entry name" value="SPHINGOSINE PHOSPHATE LYASE"/>
    <property type="match status" value="1"/>
</dbReference>
<dbReference type="GO" id="GO:0042302">
    <property type="term" value="F:structural constituent of cuticle"/>
    <property type="evidence" value="ECO:0007669"/>
    <property type="project" value="InterPro"/>
</dbReference>
<dbReference type="GO" id="GO:0008117">
    <property type="term" value="F:sphinganine-1-phosphate aldolase activity"/>
    <property type="evidence" value="ECO:0007669"/>
    <property type="project" value="UniProtKB-EC"/>
</dbReference>
<keyword evidence="11" id="KW-0443">Lipid metabolism</keyword>
<evidence type="ECO:0000256" key="15">
    <source>
        <dbReference type="ARBA" id="ARBA00038965"/>
    </source>
</evidence>
<dbReference type="Gene3D" id="6.10.140.2150">
    <property type="match status" value="1"/>
</dbReference>
<keyword evidence="10 19" id="KW-1133">Transmembrane helix</keyword>
<feature type="transmembrane region" description="Helical" evidence="19">
    <location>
        <begin position="550"/>
        <end position="572"/>
    </location>
</feature>
<dbReference type="SMART" id="SM01088">
    <property type="entry name" value="Col_cuticle_N"/>
    <property type="match status" value="1"/>
</dbReference>
<dbReference type="GO" id="GO:0019752">
    <property type="term" value="P:carboxylic acid metabolic process"/>
    <property type="evidence" value="ECO:0007669"/>
    <property type="project" value="InterPro"/>
</dbReference>
<dbReference type="InterPro" id="IPR015422">
    <property type="entry name" value="PyrdxlP-dep_Trfase_small"/>
</dbReference>
<keyword evidence="8 17" id="KW-0663">Pyridoxal phosphate</keyword>
<evidence type="ECO:0000256" key="5">
    <source>
        <dbReference type="ARBA" id="ARBA00022692"/>
    </source>
</evidence>
<dbReference type="GO" id="GO:0005789">
    <property type="term" value="C:endoplasmic reticulum membrane"/>
    <property type="evidence" value="ECO:0007669"/>
    <property type="project" value="UniProtKB-SubCell"/>
</dbReference>
<dbReference type="InterPro" id="IPR015424">
    <property type="entry name" value="PyrdxlP-dep_Trfase"/>
</dbReference>
<dbReference type="GO" id="GO:0030170">
    <property type="term" value="F:pyridoxal phosphate binding"/>
    <property type="evidence" value="ECO:0007669"/>
    <property type="project" value="InterPro"/>
</dbReference>
<evidence type="ECO:0000256" key="13">
    <source>
        <dbReference type="ARBA" id="ARBA00023239"/>
    </source>
</evidence>
<dbReference type="AlphaFoldDB" id="A0A090KRY1"/>